<sequence length="248" mass="26175">MRFLKSLSVIVLLSSAAHAAEGVGGWQFHAASRPQGFFLDSHQRPADLLIQLDPAGAFVMTVFVKDPHATVADLRFESYALHLFNIQSLPQGTLFSAEISNKDLKAFVHGLTSAQKGTLTTDGGAETQISLAGTSSAVDALNAYAASNNLALPPPFTSNRPAGDELSDDMQALTFMKSAHPAAVDEIASCARTSTAHLPRPISPDDMKQAFLACSEPREAFRMLCAEDKPNATCLGAASAVFLGVAGE</sequence>
<name>A0A0U5EVT5_9PROT</name>
<protein>
    <submittedName>
        <fullName evidence="2">Uncharacterized protein</fullName>
    </submittedName>
</protein>
<dbReference type="PATRIC" id="fig|446692.3.peg.764"/>
<reference evidence="3" key="1">
    <citation type="submission" date="2014-09" db="EMBL/GenBank/DDBJ databases">
        <authorList>
            <person name="Illeghems K.G."/>
        </authorList>
    </citation>
    <scope>NUCLEOTIDE SEQUENCE [LARGE SCALE GENOMIC DNA]</scope>
    <source>
        <strain evidence="3">108B</strain>
    </source>
</reference>
<evidence type="ECO:0000313" key="2">
    <source>
        <dbReference type="EMBL" id="CEF40193.1"/>
    </source>
</evidence>
<proteinExistence type="predicted"/>
<evidence type="ECO:0000313" key="3">
    <source>
        <dbReference type="Proteomes" id="UP000056109"/>
    </source>
</evidence>
<dbReference type="Proteomes" id="UP000056109">
    <property type="component" value="Chromosome I"/>
</dbReference>
<dbReference type="EMBL" id="LN606600">
    <property type="protein sequence ID" value="CEF40193.1"/>
    <property type="molecule type" value="Genomic_DNA"/>
</dbReference>
<evidence type="ECO:0000256" key="1">
    <source>
        <dbReference type="SAM" id="SignalP"/>
    </source>
</evidence>
<feature type="signal peptide" evidence="1">
    <location>
        <begin position="1"/>
        <end position="19"/>
    </location>
</feature>
<dbReference type="KEGG" id="asz:ASN_790"/>
<accession>A0A0U5EVT5</accession>
<dbReference type="AlphaFoldDB" id="A0A0U5EVT5"/>
<keyword evidence="1" id="KW-0732">Signal</keyword>
<organism evidence="2 3">
    <name type="scientific">Acetobacter senegalensis</name>
    <dbReference type="NCBI Taxonomy" id="446692"/>
    <lineage>
        <taxon>Bacteria</taxon>
        <taxon>Pseudomonadati</taxon>
        <taxon>Pseudomonadota</taxon>
        <taxon>Alphaproteobacteria</taxon>
        <taxon>Acetobacterales</taxon>
        <taxon>Acetobacteraceae</taxon>
        <taxon>Acetobacter</taxon>
    </lineage>
</organism>
<gene>
    <name evidence="2" type="ORF">ASN_790</name>
</gene>
<keyword evidence="3" id="KW-1185">Reference proteome</keyword>
<feature type="chain" id="PRO_5006856390" evidence="1">
    <location>
        <begin position="20"/>
        <end position="248"/>
    </location>
</feature>